<name>A0A1P8Q4A1_9LACO</name>
<dbReference type="AlphaFoldDB" id="A0A1P8Q4A1"/>
<dbReference type="EMBL" id="CP019323">
    <property type="protein sequence ID" value="APX72698.1"/>
    <property type="molecule type" value="Genomic_DNA"/>
</dbReference>
<dbReference type="RefSeq" id="WP_076616435.1">
    <property type="nucleotide sequence ID" value="NZ_CP019323.1"/>
</dbReference>
<reference evidence="3" key="1">
    <citation type="submission" date="2016-12" db="EMBL/GenBank/DDBJ databases">
        <authorList>
            <person name="Jung M.Y."/>
            <person name="Lee S.H."/>
        </authorList>
    </citation>
    <scope>NUCLEOTIDE SEQUENCE [LARGE SCALE GENOMIC DNA]</scope>
    <source>
        <strain evidence="3">WiKim39</strain>
    </source>
</reference>
<organism evidence="2 3">
    <name type="scientific">Companilactobacillus allii</name>
    <dbReference type="NCBI Taxonomy" id="1847728"/>
    <lineage>
        <taxon>Bacteria</taxon>
        <taxon>Bacillati</taxon>
        <taxon>Bacillota</taxon>
        <taxon>Bacilli</taxon>
        <taxon>Lactobacillales</taxon>
        <taxon>Lactobacillaceae</taxon>
        <taxon>Companilactobacillus</taxon>
    </lineage>
</organism>
<dbReference type="Proteomes" id="UP000187499">
    <property type="component" value="Chromosome"/>
</dbReference>
<protein>
    <submittedName>
        <fullName evidence="2">Replication terminator protein</fullName>
    </submittedName>
</protein>
<keyword evidence="3" id="KW-1185">Reference proteome</keyword>
<evidence type="ECO:0000313" key="3">
    <source>
        <dbReference type="Proteomes" id="UP000187499"/>
    </source>
</evidence>
<evidence type="ECO:0000256" key="1">
    <source>
        <dbReference type="SAM" id="MobiDB-lite"/>
    </source>
</evidence>
<feature type="compositionally biased region" description="Polar residues" evidence="1">
    <location>
        <begin position="104"/>
        <end position="118"/>
    </location>
</feature>
<dbReference type="STRING" id="1847728.BTM29_09110"/>
<sequence>MSELSKDINFDLSQIADGGVQEKFSRELKKLSENILDSNTDAKAKRKITINLTYKPNDNRDAVDVIAEVKSTLAPQVGLSTTMLVGRDENTGVIAANELKSGTPGQTYFDSIDSTLKTDTGEPVDEVEENKETQSENVIDLQDKKA</sequence>
<proteinExistence type="predicted"/>
<gene>
    <name evidence="2" type="ORF">BTM29_09110</name>
</gene>
<dbReference type="KEGG" id="lalw:BTM29_09110"/>
<dbReference type="OrthoDB" id="1956472at2"/>
<feature type="region of interest" description="Disordered" evidence="1">
    <location>
        <begin position="104"/>
        <end position="146"/>
    </location>
</feature>
<evidence type="ECO:0000313" key="2">
    <source>
        <dbReference type="EMBL" id="APX72698.1"/>
    </source>
</evidence>
<accession>A0A1P8Q4A1</accession>